<dbReference type="CDD" id="cd09804">
    <property type="entry name" value="Dcp1"/>
    <property type="match status" value="1"/>
</dbReference>
<dbReference type="SUPFAM" id="SSF50729">
    <property type="entry name" value="PH domain-like"/>
    <property type="match status" value="1"/>
</dbReference>
<comment type="similarity">
    <text evidence="2">Belongs to the DCP1 family.</text>
</comment>
<protein>
    <recommendedName>
        <fullName evidence="7">mRNA-decapping enzyme 1B</fullName>
    </recommendedName>
</protein>
<evidence type="ECO:0000256" key="3">
    <source>
        <dbReference type="ARBA" id="ARBA00022490"/>
    </source>
</evidence>
<keyword evidence="4" id="KW-0507">mRNA processing</keyword>
<dbReference type="InterPro" id="IPR011993">
    <property type="entry name" value="PH-like_dom_sf"/>
</dbReference>
<proteinExistence type="inferred from homology"/>
<dbReference type="GO" id="GO:0003729">
    <property type="term" value="F:mRNA binding"/>
    <property type="evidence" value="ECO:0007669"/>
    <property type="project" value="TreeGrafter"/>
</dbReference>
<keyword evidence="3" id="KW-0963">Cytoplasm</keyword>
<name>A0AAV1ZWI6_9ARAC</name>
<reference evidence="5 6" key="1">
    <citation type="submission" date="2024-04" db="EMBL/GenBank/DDBJ databases">
        <authorList>
            <person name="Rising A."/>
            <person name="Reimegard J."/>
            <person name="Sonavane S."/>
            <person name="Akerstrom W."/>
            <person name="Nylinder S."/>
            <person name="Hedman E."/>
            <person name="Kallberg Y."/>
        </authorList>
    </citation>
    <scope>NUCLEOTIDE SEQUENCE [LARGE SCALE GENOMIC DNA]</scope>
</reference>
<dbReference type="Proteomes" id="UP001497382">
    <property type="component" value="Unassembled WGS sequence"/>
</dbReference>
<sequence>MASCTEREINLKTLQRVDSDIIEIIDNASQVALYKYESKLEKWEGTDIEGTLFLYRRSVHPRYGLIIVNRMNTTNFIESITGDMQFQLQEPYLLYKNHSGEIIGSWFYEEKDLRRITKKIQTIILQLSGRHPRMRCASDSDTKDVASSPNIIALLSHAQDEYMKTVSQNQNHKSNDNVDFNNLSAHSEKKALEKSVELFSKRARVATTRSASQENYTTSPRRRFMSTGSFDADRIKEYSLDPLVNTQRMKESGRKEKNKLKDFSSCLFNRGEWVAPTRLSPLFSHNEISSPASDIIFKDTSSKTHYSDPFPTYCKNNLSSCQSSGVLDWKAYLGPDCDTHFSNMKRVLKTHIQDNPPVMLKIHEAYVSSLRSLFTKN</sequence>
<evidence type="ECO:0000313" key="6">
    <source>
        <dbReference type="Proteomes" id="UP001497382"/>
    </source>
</evidence>
<dbReference type="InterPro" id="IPR010334">
    <property type="entry name" value="Dcp1"/>
</dbReference>
<evidence type="ECO:0000313" key="5">
    <source>
        <dbReference type="EMBL" id="CAL1275561.1"/>
    </source>
</evidence>
<dbReference type="GO" id="GO:0031087">
    <property type="term" value="P:deadenylation-independent decapping of nuclear-transcribed mRNA"/>
    <property type="evidence" value="ECO:0007669"/>
    <property type="project" value="TreeGrafter"/>
</dbReference>
<dbReference type="Gene3D" id="2.30.29.30">
    <property type="entry name" value="Pleckstrin-homology domain (PH domain)/Phosphotyrosine-binding domain (PTB)"/>
    <property type="match status" value="1"/>
</dbReference>
<dbReference type="EMBL" id="CAXIEN010000085">
    <property type="protein sequence ID" value="CAL1275561.1"/>
    <property type="molecule type" value="Genomic_DNA"/>
</dbReference>
<comment type="subcellular location">
    <subcellularLocation>
        <location evidence="1">Cytoplasm</location>
    </subcellularLocation>
</comment>
<organism evidence="5 6">
    <name type="scientific">Larinioides sclopetarius</name>
    <dbReference type="NCBI Taxonomy" id="280406"/>
    <lineage>
        <taxon>Eukaryota</taxon>
        <taxon>Metazoa</taxon>
        <taxon>Ecdysozoa</taxon>
        <taxon>Arthropoda</taxon>
        <taxon>Chelicerata</taxon>
        <taxon>Arachnida</taxon>
        <taxon>Araneae</taxon>
        <taxon>Araneomorphae</taxon>
        <taxon>Entelegynae</taxon>
        <taxon>Araneoidea</taxon>
        <taxon>Araneidae</taxon>
        <taxon>Larinioides</taxon>
    </lineage>
</organism>
<dbReference type="GO" id="GO:0000932">
    <property type="term" value="C:P-body"/>
    <property type="evidence" value="ECO:0007669"/>
    <property type="project" value="TreeGrafter"/>
</dbReference>
<keyword evidence="6" id="KW-1185">Reference proteome</keyword>
<gene>
    <name evidence="5" type="ORF">LARSCL_LOCUS8144</name>
</gene>
<dbReference type="PANTHER" id="PTHR16290">
    <property type="entry name" value="TRANSCRIPTION FACTOR SMIF DECAPPING ENZYME DCP1"/>
    <property type="match status" value="1"/>
</dbReference>
<comment type="caution">
    <text evidence="5">The sequence shown here is derived from an EMBL/GenBank/DDBJ whole genome shotgun (WGS) entry which is preliminary data.</text>
</comment>
<accession>A0AAV1ZWI6</accession>
<dbReference type="GO" id="GO:0000290">
    <property type="term" value="P:deadenylation-dependent decapping of nuclear-transcribed mRNA"/>
    <property type="evidence" value="ECO:0007669"/>
    <property type="project" value="InterPro"/>
</dbReference>
<evidence type="ECO:0000256" key="4">
    <source>
        <dbReference type="ARBA" id="ARBA00022664"/>
    </source>
</evidence>
<dbReference type="GO" id="GO:0008047">
    <property type="term" value="F:enzyme activator activity"/>
    <property type="evidence" value="ECO:0007669"/>
    <property type="project" value="InterPro"/>
</dbReference>
<evidence type="ECO:0000256" key="2">
    <source>
        <dbReference type="ARBA" id="ARBA00008778"/>
    </source>
</evidence>
<dbReference type="Pfam" id="PF06058">
    <property type="entry name" value="DCP1"/>
    <property type="match status" value="1"/>
</dbReference>
<dbReference type="PANTHER" id="PTHR16290:SF0">
    <property type="entry name" value="DECAPPING PROTEIN 1, ISOFORM A"/>
    <property type="match status" value="1"/>
</dbReference>
<dbReference type="AlphaFoldDB" id="A0AAV1ZWI6"/>
<evidence type="ECO:0000256" key="1">
    <source>
        <dbReference type="ARBA" id="ARBA00004496"/>
    </source>
</evidence>
<evidence type="ECO:0008006" key="7">
    <source>
        <dbReference type="Google" id="ProtNLM"/>
    </source>
</evidence>
<dbReference type="GO" id="GO:0006397">
    <property type="term" value="P:mRNA processing"/>
    <property type="evidence" value="ECO:0007669"/>
    <property type="project" value="UniProtKB-KW"/>
</dbReference>